<evidence type="ECO:0000313" key="8">
    <source>
        <dbReference type="Proteomes" id="UP000236197"/>
    </source>
</evidence>
<comment type="similarity">
    <text evidence="1 4 5">Belongs to the bacterial ribosomal protein bL21 family.</text>
</comment>
<evidence type="ECO:0000256" key="4">
    <source>
        <dbReference type="HAMAP-Rule" id="MF_01363"/>
    </source>
</evidence>
<sequence>MYAIVKTGGKQYKVAPGDKLNIEKLDAEVGAKVELDAICVVDGSKVEADPAKAAATKVVAVILEQFKGEKQLVFKFKKRKNYKKLRGHRQQLTRIEIESVGSAKASKPAAKKAAAKKADEVKPAADQAEKADAKKAPAEKKPAAKKPVEKKPAAKKADEKPASDDAE</sequence>
<organism evidence="7 8">
    <name type="scientific">Enteroscipio rubneri</name>
    <dbReference type="NCBI Taxonomy" id="2070686"/>
    <lineage>
        <taxon>Bacteria</taxon>
        <taxon>Bacillati</taxon>
        <taxon>Actinomycetota</taxon>
        <taxon>Coriobacteriia</taxon>
        <taxon>Eggerthellales</taxon>
        <taxon>Eggerthellaceae</taxon>
        <taxon>Enteroscipio</taxon>
    </lineage>
</organism>
<feature type="region of interest" description="Disordered" evidence="6">
    <location>
        <begin position="98"/>
        <end position="167"/>
    </location>
</feature>
<dbReference type="AlphaFoldDB" id="A0A2K2UAQ0"/>
<feature type="compositionally biased region" description="Basic and acidic residues" evidence="6">
    <location>
        <begin position="116"/>
        <end position="167"/>
    </location>
</feature>
<dbReference type="InterPro" id="IPR028909">
    <property type="entry name" value="bL21-like"/>
</dbReference>
<dbReference type="HAMAP" id="MF_01363">
    <property type="entry name" value="Ribosomal_bL21"/>
    <property type="match status" value="1"/>
</dbReference>
<evidence type="ECO:0000256" key="1">
    <source>
        <dbReference type="ARBA" id="ARBA00008563"/>
    </source>
</evidence>
<keyword evidence="8" id="KW-1185">Reference proteome</keyword>
<dbReference type="NCBIfam" id="TIGR00061">
    <property type="entry name" value="L21"/>
    <property type="match status" value="1"/>
</dbReference>
<dbReference type="GO" id="GO:0005737">
    <property type="term" value="C:cytoplasm"/>
    <property type="evidence" value="ECO:0007669"/>
    <property type="project" value="UniProtKB-ARBA"/>
</dbReference>
<dbReference type="Proteomes" id="UP000236197">
    <property type="component" value="Unassembled WGS sequence"/>
</dbReference>
<dbReference type="SUPFAM" id="SSF141091">
    <property type="entry name" value="L21p-like"/>
    <property type="match status" value="1"/>
</dbReference>
<dbReference type="RefSeq" id="WP_103265286.1">
    <property type="nucleotide sequence ID" value="NZ_CABMLE010000009.1"/>
</dbReference>
<dbReference type="InterPro" id="IPR036164">
    <property type="entry name" value="bL21-like_sf"/>
</dbReference>
<dbReference type="GO" id="GO:0006412">
    <property type="term" value="P:translation"/>
    <property type="evidence" value="ECO:0007669"/>
    <property type="project" value="UniProtKB-UniRule"/>
</dbReference>
<evidence type="ECO:0000256" key="2">
    <source>
        <dbReference type="ARBA" id="ARBA00022980"/>
    </source>
</evidence>
<evidence type="ECO:0000256" key="3">
    <source>
        <dbReference type="ARBA" id="ARBA00023274"/>
    </source>
</evidence>
<dbReference type="EMBL" id="PPEK01000009">
    <property type="protein sequence ID" value="PNV67393.1"/>
    <property type="molecule type" value="Genomic_DNA"/>
</dbReference>
<dbReference type="Pfam" id="PF00829">
    <property type="entry name" value="Ribosomal_L21p"/>
    <property type="match status" value="1"/>
</dbReference>
<dbReference type="PANTHER" id="PTHR21349:SF0">
    <property type="entry name" value="LARGE RIBOSOMAL SUBUNIT PROTEIN BL21M"/>
    <property type="match status" value="1"/>
</dbReference>
<proteinExistence type="inferred from homology"/>
<dbReference type="GO" id="GO:1990904">
    <property type="term" value="C:ribonucleoprotein complex"/>
    <property type="evidence" value="ECO:0007669"/>
    <property type="project" value="UniProtKB-KW"/>
</dbReference>
<dbReference type="GO" id="GO:0003735">
    <property type="term" value="F:structural constituent of ribosome"/>
    <property type="evidence" value="ECO:0007669"/>
    <property type="project" value="InterPro"/>
</dbReference>
<comment type="caution">
    <text evidence="7">The sequence shown here is derived from an EMBL/GenBank/DDBJ whole genome shotgun (WGS) entry which is preliminary data.</text>
</comment>
<evidence type="ECO:0000256" key="6">
    <source>
        <dbReference type="SAM" id="MobiDB-lite"/>
    </source>
</evidence>
<dbReference type="OrthoDB" id="9813334at2"/>
<dbReference type="InterPro" id="IPR001787">
    <property type="entry name" value="Ribosomal_bL21"/>
</dbReference>
<evidence type="ECO:0000313" key="7">
    <source>
        <dbReference type="EMBL" id="PNV67393.1"/>
    </source>
</evidence>
<accession>A0A2K2UAQ0</accession>
<dbReference type="GO" id="GO:0005840">
    <property type="term" value="C:ribosome"/>
    <property type="evidence" value="ECO:0007669"/>
    <property type="project" value="UniProtKB-KW"/>
</dbReference>
<protein>
    <recommendedName>
        <fullName evidence="4">Large ribosomal subunit protein bL21</fullName>
    </recommendedName>
</protein>
<reference evidence="8" key="1">
    <citation type="submission" date="2018-01" db="EMBL/GenBank/DDBJ databases">
        <title>Rubneribacter badeniensis gen. nov., sp. nov., and Colonibacter rubneri, gen. nov., sp. nov., WGS of new members of the Eggerthellaceae.</title>
        <authorList>
            <person name="Danylec N."/>
            <person name="Stoll D.A."/>
            <person name="Doetsch A."/>
            <person name="Kulling S.E."/>
            <person name="Huch M."/>
        </authorList>
    </citation>
    <scope>NUCLEOTIDE SEQUENCE [LARGE SCALE GENOMIC DNA]</scope>
    <source>
        <strain evidence="8">ResAG-96</strain>
    </source>
</reference>
<keyword evidence="2 4" id="KW-0689">Ribosomal protein</keyword>
<evidence type="ECO:0000256" key="5">
    <source>
        <dbReference type="RuleBase" id="RU000562"/>
    </source>
</evidence>
<dbReference type="PANTHER" id="PTHR21349">
    <property type="entry name" value="50S RIBOSOMAL PROTEIN L21"/>
    <property type="match status" value="1"/>
</dbReference>
<dbReference type="GO" id="GO:0019843">
    <property type="term" value="F:rRNA binding"/>
    <property type="evidence" value="ECO:0007669"/>
    <property type="project" value="UniProtKB-UniRule"/>
</dbReference>
<keyword evidence="4 5" id="KW-0699">rRNA-binding</keyword>
<name>A0A2K2UAQ0_9ACTN</name>
<keyword evidence="4 5" id="KW-0694">RNA-binding</keyword>
<comment type="function">
    <text evidence="4 5">This protein binds to 23S rRNA in the presence of protein L20.</text>
</comment>
<comment type="subunit">
    <text evidence="4">Part of the 50S ribosomal subunit. Contacts protein L20.</text>
</comment>
<gene>
    <name evidence="4 7" type="primary">rplU</name>
    <name evidence="7" type="ORF">C2L71_08220</name>
</gene>
<keyword evidence="3 4" id="KW-0687">Ribonucleoprotein</keyword>